<feature type="region of interest" description="Disordered" evidence="3">
    <location>
        <begin position="375"/>
        <end position="420"/>
    </location>
</feature>
<dbReference type="InterPro" id="IPR037505">
    <property type="entry name" value="pH-resp_palC"/>
</dbReference>
<feature type="compositionally biased region" description="Basic and acidic residues" evidence="3">
    <location>
        <begin position="384"/>
        <end position="420"/>
    </location>
</feature>
<comment type="similarity">
    <text evidence="1">Belongs to the palC family.</text>
</comment>
<feature type="region of interest" description="Disordered" evidence="3">
    <location>
        <begin position="80"/>
        <end position="104"/>
    </location>
</feature>
<dbReference type="PROSITE" id="PS51180">
    <property type="entry name" value="BRO1"/>
    <property type="match status" value="1"/>
</dbReference>
<name>A0AAD6HQC9_9EURO</name>
<gene>
    <name evidence="5" type="ORF">N7493_003813</name>
</gene>
<dbReference type="Gene3D" id="1.25.40.280">
    <property type="entry name" value="alix/aip1 like domains"/>
    <property type="match status" value="1"/>
</dbReference>
<comment type="caution">
    <text evidence="5">The sequence shown here is derived from an EMBL/GenBank/DDBJ whole genome shotgun (WGS) entry which is preliminary data.</text>
</comment>
<reference evidence="5" key="2">
    <citation type="submission" date="2023-01" db="EMBL/GenBank/DDBJ databases">
        <authorList>
            <person name="Petersen C."/>
        </authorList>
    </citation>
    <scope>NUCLEOTIDE SEQUENCE</scope>
    <source>
        <strain evidence="5">IBT 17514</strain>
    </source>
</reference>
<feature type="region of interest" description="Disordered" evidence="3">
    <location>
        <begin position="481"/>
        <end position="528"/>
    </location>
</feature>
<dbReference type="Proteomes" id="UP001215712">
    <property type="component" value="Unassembled WGS sequence"/>
</dbReference>
<dbReference type="GO" id="GO:0071467">
    <property type="term" value="P:cellular response to pH"/>
    <property type="evidence" value="ECO:0007669"/>
    <property type="project" value="InterPro"/>
</dbReference>
<dbReference type="SMART" id="SM01041">
    <property type="entry name" value="BRO1"/>
    <property type="match status" value="1"/>
</dbReference>
<evidence type="ECO:0000256" key="2">
    <source>
        <dbReference type="ARBA" id="ARBA00022193"/>
    </source>
</evidence>
<feature type="domain" description="BRO1" evidence="4">
    <location>
        <begin position="1"/>
        <end position="465"/>
    </location>
</feature>
<proteinExistence type="inferred from homology"/>
<reference evidence="5" key="1">
    <citation type="journal article" date="2023" name="IMA Fungus">
        <title>Comparative genomic study of the Penicillium genus elucidates a diverse pangenome and 15 lateral gene transfer events.</title>
        <authorList>
            <person name="Petersen C."/>
            <person name="Sorensen T."/>
            <person name="Nielsen M.R."/>
            <person name="Sondergaard T.E."/>
            <person name="Sorensen J.L."/>
            <person name="Fitzpatrick D.A."/>
            <person name="Frisvad J.C."/>
            <person name="Nielsen K.L."/>
        </authorList>
    </citation>
    <scope>NUCLEOTIDE SEQUENCE</scope>
    <source>
        <strain evidence="5">IBT 17514</strain>
    </source>
</reference>
<evidence type="ECO:0000313" key="5">
    <source>
        <dbReference type="EMBL" id="KAJ5732332.1"/>
    </source>
</evidence>
<protein>
    <recommendedName>
        <fullName evidence="2">pH-response regulator protein palC</fullName>
    </recommendedName>
</protein>
<evidence type="ECO:0000259" key="4">
    <source>
        <dbReference type="PROSITE" id="PS51180"/>
    </source>
</evidence>
<dbReference type="GO" id="GO:0005886">
    <property type="term" value="C:plasma membrane"/>
    <property type="evidence" value="ECO:0007669"/>
    <property type="project" value="TreeGrafter"/>
</dbReference>
<feature type="region of interest" description="Disordered" evidence="3">
    <location>
        <begin position="117"/>
        <end position="153"/>
    </location>
</feature>
<accession>A0AAD6HQC9</accession>
<dbReference type="AlphaFoldDB" id="A0AAD6HQC9"/>
<organism evidence="5 6">
    <name type="scientific">Penicillium malachiteum</name>
    <dbReference type="NCBI Taxonomy" id="1324776"/>
    <lineage>
        <taxon>Eukaryota</taxon>
        <taxon>Fungi</taxon>
        <taxon>Dikarya</taxon>
        <taxon>Ascomycota</taxon>
        <taxon>Pezizomycotina</taxon>
        <taxon>Eurotiomycetes</taxon>
        <taxon>Eurotiomycetidae</taxon>
        <taxon>Eurotiales</taxon>
        <taxon>Aspergillaceae</taxon>
        <taxon>Penicillium</taxon>
    </lineage>
</organism>
<dbReference type="PANTHER" id="PTHR40463">
    <property type="entry name" value="PH-RESPONSE REGULATOR PROTEIN PALC"/>
    <property type="match status" value="1"/>
</dbReference>
<dbReference type="InterPro" id="IPR038499">
    <property type="entry name" value="BRO1_sf"/>
</dbReference>
<evidence type="ECO:0000313" key="6">
    <source>
        <dbReference type="Proteomes" id="UP001215712"/>
    </source>
</evidence>
<dbReference type="PANTHER" id="PTHR40463:SF1">
    <property type="entry name" value="PH-RESPONSE REGULATOR PROTEIN PALC"/>
    <property type="match status" value="1"/>
</dbReference>
<evidence type="ECO:0000256" key="3">
    <source>
        <dbReference type="SAM" id="MobiDB-lite"/>
    </source>
</evidence>
<dbReference type="InterPro" id="IPR004328">
    <property type="entry name" value="BRO1_dom"/>
</dbReference>
<evidence type="ECO:0000256" key="1">
    <source>
        <dbReference type="ARBA" id="ARBA00010997"/>
    </source>
</evidence>
<dbReference type="EMBL" id="JAQJAN010000004">
    <property type="protein sequence ID" value="KAJ5732332.1"/>
    <property type="molecule type" value="Genomic_DNA"/>
</dbReference>
<sequence length="528" mass="56630">MVYDFTLPTTSPLSFQTFISSPTHPSLPQLASTARYGLYHALRAHKRLPRGPRQDAHLQTVLSELNKYIPLLFAISHGLTGRPVRSTPPDGGDESSTQNPRSGEEIEITVHAEIESAWKPTLSSRNTHTLNLGSTSTPGNATNSKGLSKRGKRVSGRGINFEIGFTLTTLGYVLSQLGRVRINETLYATQTQTTEQRVAGIQTATRHLLDAGTVHTLLASSPSLTGSTTGGSGAPDIDPTTQSALASLALAEGTLVAVLKDDAYVAACIQERNPNDKEWMVKAPEIPKVRALLFARLCVRAAEYAEQASTGLGSVGSGKNGRLDEEFTRYAEVLSRVARARACRFFGINAELAAKTGEGIAWLRAARTALGLRSTGATPAPARVDGKAGGKKIEKSAGGAGRRDKGPLEPGDDAGREEEGRVITMLETKWVRMNDTMNTQPIPPSGPLLSKFPSGRDIHSVLRPYKPASLDEDQLMRMRAPPEETEDASLVGNDPDSDDEDIPVDARGLPGGLSVELPDRTKTASTYY</sequence>
<feature type="compositionally biased region" description="Polar residues" evidence="3">
    <location>
        <begin position="121"/>
        <end position="146"/>
    </location>
</feature>
<keyword evidence="6" id="KW-1185">Reference proteome</keyword>